<feature type="compositionally biased region" description="Low complexity" evidence="1">
    <location>
        <begin position="1"/>
        <end position="18"/>
    </location>
</feature>
<evidence type="ECO:0000256" key="1">
    <source>
        <dbReference type="SAM" id="MobiDB-lite"/>
    </source>
</evidence>
<sequence length="190" mass="20066">SPSLSLLSPSLPSLSFPARPRPSPQIALIPCTLASTSPRDSRHRPEPTYPSPGPSPLRPLPHRALPTTSYGLRHAAGRLPQLPPDHLHTDRPPPSGHLHNPPPSGRLSIGRPPPSGHLRLHRSVPATGRLAPLPLPPDPGWIGAGEADVSPGESAPPRAFLDADLHRAPSSPRCTPTGLGENTPFLLSSF</sequence>
<accession>F2EC30</accession>
<organism evidence="2">
    <name type="scientific">Hordeum vulgare subsp. vulgare</name>
    <name type="common">Domesticated barley</name>
    <dbReference type="NCBI Taxonomy" id="112509"/>
    <lineage>
        <taxon>Eukaryota</taxon>
        <taxon>Viridiplantae</taxon>
        <taxon>Streptophyta</taxon>
        <taxon>Embryophyta</taxon>
        <taxon>Tracheophyta</taxon>
        <taxon>Spermatophyta</taxon>
        <taxon>Magnoliopsida</taxon>
        <taxon>Liliopsida</taxon>
        <taxon>Poales</taxon>
        <taxon>Poaceae</taxon>
        <taxon>BOP clade</taxon>
        <taxon>Pooideae</taxon>
        <taxon>Triticodae</taxon>
        <taxon>Triticeae</taxon>
        <taxon>Hordeinae</taxon>
        <taxon>Hordeum</taxon>
    </lineage>
</organism>
<feature type="non-terminal residue" evidence="2">
    <location>
        <position position="1"/>
    </location>
</feature>
<dbReference type="AlphaFoldDB" id="F2EC30"/>
<feature type="compositionally biased region" description="Pro residues" evidence="1">
    <location>
        <begin position="92"/>
        <end position="104"/>
    </location>
</feature>
<reference evidence="2" key="1">
    <citation type="journal article" date="2011" name="Plant Physiol.">
        <title>Comprehensive sequence analysis of 24,783 barley full-length cDNAs derived from 12 clone libraries.</title>
        <authorList>
            <person name="Matsumoto T."/>
            <person name="Tanaka T."/>
            <person name="Sakai H."/>
            <person name="Amano N."/>
            <person name="Kanamori H."/>
            <person name="Kurita K."/>
            <person name="Kikuta A."/>
            <person name="Kamiya K."/>
            <person name="Yamamoto M."/>
            <person name="Ikawa H."/>
            <person name="Fujii N."/>
            <person name="Hori K."/>
            <person name="Itoh T."/>
            <person name="Sato K."/>
        </authorList>
    </citation>
    <scope>NUCLEOTIDE SEQUENCE</scope>
    <source>
        <tissue evidence="2">Flower</tissue>
    </source>
</reference>
<feature type="region of interest" description="Disordered" evidence="1">
    <location>
        <begin position="1"/>
        <end position="190"/>
    </location>
</feature>
<proteinExistence type="evidence at transcript level"/>
<dbReference type="EMBL" id="AK373705">
    <property type="protein sequence ID" value="BAK04902.1"/>
    <property type="molecule type" value="mRNA"/>
</dbReference>
<protein>
    <submittedName>
        <fullName evidence="2">Predicted protein</fullName>
    </submittedName>
</protein>
<name>F2EC30_HORVV</name>
<feature type="compositionally biased region" description="Pro residues" evidence="1">
    <location>
        <begin position="47"/>
        <end position="59"/>
    </location>
</feature>
<evidence type="ECO:0000313" key="2">
    <source>
        <dbReference type="EMBL" id="BAK04902.1"/>
    </source>
</evidence>